<organism evidence="2 3">
    <name type="scientific">Acetobacter pasteurianus subsp. pasteurianus</name>
    <dbReference type="NCBI Taxonomy" id="481145"/>
    <lineage>
        <taxon>Bacteria</taxon>
        <taxon>Pseudomonadati</taxon>
        <taxon>Pseudomonadota</taxon>
        <taxon>Alphaproteobacteria</taxon>
        <taxon>Acetobacterales</taxon>
        <taxon>Acetobacteraceae</taxon>
        <taxon>Acetobacter</taxon>
    </lineage>
</organism>
<evidence type="ECO:0000256" key="1">
    <source>
        <dbReference type="SAM" id="SignalP"/>
    </source>
</evidence>
<feature type="signal peptide" evidence="1">
    <location>
        <begin position="1"/>
        <end position="21"/>
    </location>
</feature>
<protein>
    <recommendedName>
        <fullName evidence="4">Lipoprotein</fullName>
    </recommendedName>
</protein>
<evidence type="ECO:0000313" key="3">
    <source>
        <dbReference type="Proteomes" id="UP000196816"/>
    </source>
</evidence>
<dbReference type="Proteomes" id="UP000196816">
    <property type="component" value="Chromosome"/>
</dbReference>
<gene>
    <name evidence="2" type="ORF">S101468_01489</name>
</gene>
<evidence type="ECO:0008006" key="4">
    <source>
        <dbReference type="Google" id="ProtNLM"/>
    </source>
</evidence>
<dbReference type="PROSITE" id="PS51257">
    <property type="entry name" value="PROKAR_LIPOPROTEIN"/>
    <property type="match status" value="1"/>
</dbReference>
<proteinExistence type="predicted"/>
<dbReference type="EMBL" id="CP021922">
    <property type="protein sequence ID" value="ASC05743.1"/>
    <property type="molecule type" value="Genomic_DNA"/>
</dbReference>
<accession>A0AAC9SN33</accession>
<name>A0AAC9SN33_ACEPA</name>
<feature type="chain" id="PRO_5042174886" description="Lipoprotein" evidence="1">
    <location>
        <begin position="22"/>
        <end position="138"/>
    </location>
</feature>
<keyword evidence="1" id="KW-0732">Signal</keyword>
<sequence>MKKLALKLSALGLLCSLSACGGPYYGDGGLYYPYGYSGYGPVYDDYYGYGVWGGGGRGPRPRPGFGPGGVPVVMVAPVALAPVHAPAAEVVVVRQVVVLVAVVIPEAVAVWAVMEALAVVAPVAVVTDNLAKAAFFKV</sequence>
<evidence type="ECO:0000313" key="2">
    <source>
        <dbReference type="EMBL" id="ASC05743.1"/>
    </source>
</evidence>
<reference evidence="2 3" key="1">
    <citation type="submission" date="2017-06" db="EMBL/GenBank/DDBJ databases">
        <title>Genome sequence of Acetobacter pasteurianus subsp. pasteurianus strain SRCM101468.</title>
        <authorList>
            <person name="Cho S.H."/>
        </authorList>
    </citation>
    <scope>NUCLEOTIDE SEQUENCE [LARGE SCALE GENOMIC DNA]</scope>
    <source>
        <strain evidence="2 3">SRCM101468</strain>
    </source>
</reference>
<dbReference type="AlphaFoldDB" id="A0AAC9SN33"/>